<evidence type="ECO:0000313" key="4">
    <source>
        <dbReference type="EMBL" id="GBM17540.1"/>
    </source>
</evidence>
<dbReference type="Proteomes" id="UP000499080">
    <property type="component" value="Unassembled WGS sequence"/>
</dbReference>
<protein>
    <submittedName>
        <fullName evidence="1">Uncharacterized protein</fullName>
    </submittedName>
</protein>
<evidence type="ECO:0000313" key="5">
    <source>
        <dbReference type="Proteomes" id="UP000499080"/>
    </source>
</evidence>
<dbReference type="AlphaFoldDB" id="A0A4Y2DKY9"/>
<dbReference type="EMBL" id="BGPR01167122">
    <property type="protein sequence ID" value="GBM17411.1"/>
    <property type="molecule type" value="Genomic_DNA"/>
</dbReference>
<evidence type="ECO:0000313" key="2">
    <source>
        <dbReference type="EMBL" id="GBM17416.1"/>
    </source>
</evidence>
<dbReference type="EMBL" id="BGPR01167123">
    <property type="protein sequence ID" value="GBM17416.1"/>
    <property type="molecule type" value="Genomic_DNA"/>
</dbReference>
<dbReference type="EMBL" id="BGPR01167147">
    <property type="protein sequence ID" value="GBM17512.1"/>
    <property type="molecule type" value="Genomic_DNA"/>
</dbReference>
<name>A0A4Y2DKY9_ARAVE</name>
<organism evidence="1 5">
    <name type="scientific">Araneus ventricosus</name>
    <name type="common">Orbweaver spider</name>
    <name type="synonym">Epeira ventricosa</name>
    <dbReference type="NCBI Taxonomy" id="182803"/>
    <lineage>
        <taxon>Eukaryota</taxon>
        <taxon>Metazoa</taxon>
        <taxon>Ecdysozoa</taxon>
        <taxon>Arthropoda</taxon>
        <taxon>Chelicerata</taxon>
        <taxon>Arachnida</taxon>
        <taxon>Araneae</taxon>
        <taxon>Araneomorphae</taxon>
        <taxon>Entelegynae</taxon>
        <taxon>Araneoidea</taxon>
        <taxon>Araneidae</taxon>
        <taxon>Araneus</taxon>
    </lineage>
</organism>
<comment type="caution">
    <text evidence="1">The sequence shown here is derived from an EMBL/GenBank/DDBJ whole genome shotgun (WGS) entry which is preliminary data.</text>
</comment>
<keyword evidence="5" id="KW-1185">Reference proteome</keyword>
<gene>
    <name evidence="4" type="ORF">AVEN_126713_1</name>
    <name evidence="2" type="ORF">AVEN_189619_1</name>
    <name evidence="3" type="ORF">AVEN_43799_1</name>
    <name evidence="1" type="ORF">AVEN_6923_1</name>
</gene>
<evidence type="ECO:0000313" key="1">
    <source>
        <dbReference type="EMBL" id="GBM17411.1"/>
    </source>
</evidence>
<accession>A0A4Y2DKY9</accession>
<dbReference type="EMBL" id="BGPR01167157">
    <property type="protein sequence ID" value="GBM17540.1"/>
    <property type="molecule type" value="Genomic_DNA"/>
</dbReference>
<evidence type="ECO:0000313" key="3">
    <source>
        <dbReference type="EMBL" id="GBM17512.1"/>
    </source>
</evidence>
<reference evidence="1 5" key="1">
    <citation type="journal article" date="2019" name="Sci. Rep.">
        <title>Orb-weaving spider Araneus ventricosus genome elucidates the spidroin gene catalogue.</title>
        <authorList>
            <person name="Kono N."/>
            <person name="Nakamura H."/>
            <person name="Ohtoshi R."/>
            <person name="Moran D.A.P."/>
            <person name="Shinohara A."/>
            <person name="Yoshida Y."/>
            <person name="Fujiwara M."/>
            <person name="Mori M."/>
            <person name="Tomita M."/>
            <person name="Arakawa K."/>
        </authorList>
    </citation>
    <scope>NUCLEOTIDE SEQUENCE [LARGE SCALE GENOMIC DNA]</scope>
</reference>
<proteinExistence type="predicted"/>
<sequence>MIITESDSLMMWLLIKHGMEMRNFTLSPRSTLTEIPLFPGERESLPSISYLYTYASSGSKAVYAISSSSNSFSNPMIPSMSQIEAKGDV</sequence>